<proteinExistence type="inferred from homology"/>
<dbReference type="SUPFAM" id="SSF52317">
    <property type="entry name" value="Class I glutamine amidotransferase-like"/>
    <property type="match status" value="1"/>
</dbReference>
<dbReference type="InterPro" id="IPR029062">
    <property type="entry name" value="Class_I_gatase-like"/>
</dbReference>
<feature type="domain" description="DJ-1/PfpI" evidence="2">
    <location>
        <begin position="8"/>
        <end position="45"/>
    </location>
</feature>
<name>A0A4U5PU95_POPAL</name>
<comment type="similarity">
    <text evidence="1">Belongs to the peptidase C56 family.</text>
</comment>
<evidence type="ECO:0000256" key="1">
    <source>
        <dbReference type="ARBA" id="ARBA00008542"/>
    </source>
</evidence>
<dbReference type="Gene3D" id="3.40.50.880">
    <property type="match status" value="1"/>
</dbReference>
<comment type="caution">
    <text evidence="3">The sequence shown here is derived from an EMBL/GenBank/DDBJ whole genome shotgun (WGS) entry which is preliminary data.</text>
</comment>
<dbReference type="InterPro" id="IPR006286">
    <property type="entry name" value="C56_PfpI-like"/>
</dbReference>
<evidence type="ECO:0000259" key="2">
    <source>
        <dbReference type="Pfam" id="PF01965"/>
    </source>
</evidence>
<evidence type="ECO:0000313" key="3">
    <source>
        <dbReference type="EMBL" id="TKR99996.1"/>
    </source>
</evidence>
<organism evidence="3">
    <name type="scientific">Populus alba</name>
    <name type="common">White poplar</name>
    <dbReference type="NCBI Taxonomy" id="43335"/>
    <lineage>
        <taxon>Eukaryota</taxon>
        <taxon>Viridiplantae</taxon>
        <taxon>Streptophyta</taxon>
        <taxon>Embryophyta</taxon>
        <taxon>Tracheophyta</taxon>
        <taxon>Spermatophyta</taxon>
        <taxon>Magnoliopsida</taxon>
        <taxon>eudicotyledons</taxon>
        <taxon>Gunneridae</taxon>
        <taxon>Pentapetalae</taxon>
        <taxon>rosids</taxon>
        <taxon>fabids</taxon>
        <taxon>Malpighiales</taxon>
        <taxon>Salicaceae</taxon>
        <taxon>Saliceae</taxon>
        <taxon>Populus</taxon>
    </lineage>
</organism>
<sequence length="103" mass="11183">MANCKPQKKVLLLCGDYMEDYEAMVPFQALQAYGIAVDAVCPGKKAGDYCRTQVGDSGAYHGYQRLFLINCLSCDMDAGGASEEPTTEKIGSLRMSLCLRLSS</sequence>
<protein>
    <recommendedName>
        <fullName evidence="2">DJ-1/PfpI domain-containing protein</fullName>
    </recommendedName>
</protein>
<dbReference type="Pfam" id="PF01965">
    <property type="entry name" value="DJ-1_PfpI"/>
    <property type="match status" value="1"/>
</dbReference>
<dbReference type="AlphaFoldDB" id="A0A4U5PU95"/>
<reference evidence="3" key="1">
    <citation type="submission" date="2018-10" db="EMBL/GenBank/DDBJ databases">
        <title>Population genomic analysis revealed the cold adaptation of white poplar.</title>
        <authorList>
            <person name="Liu Y.-J."/>
        </authorList>
    </citation>
    <scope>NUCLEOTIDE SEQUENCE [LARGE SCALE GENOMIC DNA]</scope>
    <source>
        <strain evidence="3">PAL-ZL1</strain>
    </source>
</reference>
<dbReference type="EMBL" id="RCHU01000619">
    <property type="protein sequence ID" value="TKR99996.1"/>
    <property type="molecule type" value="Genomic_DNA"/>
</dbReference>
<dbReference type="PANTHER" id="PTHR42733">
    <property type="entry name" value="DJ-1 PROTEIN"/>
    <property type="match status" value="1"/>
</dbReference>
<accession>A0A4U5PU95</accession>
<dbReference type="PANTHER" id="PTHR42733:SF2">
    <property type="entry name" value="DJ-1_THIJ_PFPI FAMILY PROTEIN"/>
    <property type="match status" value="1"/>
</dbReference>
<dbReference type="InterPro" id="IPR002818">
    <property type="entry name" value="DJ-1/PfpI"/>
</dbReference>
<dbReference type="STRING" id="43335.A0A4U5PU95"/>
<gene>
    <name evidence="3" type="ORF">D5086_0000188050</name>
</gene>